<accession>A0A9P6GC74</accession>
<keyword evidence="3" id="KW-1185">Reference proteome</keyword>
<dbReference type="AlphaFoldDB" id="A0A9P6GC74"/>
<gene>
    <name evidence="2" type="ORF">PMIN01_09203</name>
</gene>
<proteinExistence type="predicted"/>
<organism evidence="2 3">
    <name type="scientific">Paraphaeosphaeria minitans</name>
    <dbReference type="NCBI Taxonomy" id="565426"/>
    <lineage>
        <taxon>Eukaryota</taxon>
        <taxon>Fungi</taxon>
        <taxon>Dikarya</taxon>
        <taxon>Ascomycota</taxon>
        <taxon>Pezizomycotina</taxon>
        <taxon>Dothideomycetes</taxon>
        <taxon>Pleosporomycetidae</taxon>
        <taxon>Pleosporales</taxon>
        <taxon>Massarineae</taxon>
        <taxon>Didymosphaeriaceae</taxon>
        <taxon>Paraphaeosphaeria</taxon>
    </lineage>
</organism>
<evidence type="ECO:0000313" key="3">
    <source>
        <dbReference type="Proteomes" id="UP000756921"/>
    </source>
</evidence>
<name>A0A9P6GC74_9PLEO</name>
<reference evidence="2" key="1">
    <citation type="journal article" date="2020" name="Mol. Plant Microbe Interact.">
        <title>Genome Sequence of the Biocontrol Agent Coniothyrium minitans strain Conio (IMI 134523).</title>
        <authorList>
            <person name="Patel D."/>
            <person name="Shittu T.A."/>
            <person name="Baroncelli R."/>
            <person name="Muthumeenakshi S."/>
            <person name="Osborne T.H."/>
            <person name="Janganan T.K."/>
            <person name="Sreenivasaprasad S."/>
        </authorList>
    </citation>
    <scope>NUCLEOTIDE SEQUENCE</scope>
    <source>
        <strain evidence="2">Conio</strain>
    </source>
</reference>
<dbReference type="Proteomes" id="UP000756921">
    <property type="component" value="Unassembled WGS sequence"/>
</dbReference>
<dbReference type="EMBL" id="WJXW01000010">
    <property type="protein sequence ID" value="KAF9732345.1"/>
    <property type="molecule type" value="Genomic_DNA"/>
</dbReference>
<evidence type="ECO:0000256" key="1">
    <source>
        <dbReference type="SAM" id="MobiDB-lite"/>
    </source>
</evidence>
<evidence type="ECO:0000313" key="2">
    <source>
        <dbReference type="EMBL" id="KAF9732345.1"/>
    </source>
</evidence>
<feature type="region of interest" description="Disordered" evidence="1">
    <location>
        <begin position="15"/>
        <end position="45"/>
    </location>
</feature>
<protein>
    <submittedName>
        <fullName evidence="2">Uncharacterized protein</fullName>
    </submittedName>
</protein>
<comment type="caution">
    <text evidence="2">The sequence shown here is derived from an EMBL/GenBank/DDBJ whole genome shotgun (WGS) entry which is preliminary data.</text>
</comment>
<feature type="compositionally biased region" description="Polar residues" evidence="1">
    <location>
        <begin position="15"/>
        <end position="28"/>
    </location>
</feature>
<sequence>MLKCTCAGCKTQCSSTKRLSSPRRSGSKVSPLGSPNWPVNREEQPPGTLDMYIGIENAIQIPVQ</sequence>